<accession>A0A150H3H7</accession>
<comment type="caution">
    <text evidence="2">The sequence shown here is derived from an EMBL/GenBank/DDBJ whole genome shotgun (WGS) entry which is preliminary data.</text>
</comment>
<feature type="region of interest" description="Disordered" evidence="1">
    <location>
        <begin position="102"/>
        <end position="137"/>
    </location>
</feature>
<evidence type="ECO:0000256" key="1">
    <source>
        <dbReference type="SAM" id="MobiDB-lite"/>
    </source>
</evidence>
<feature type="compositionally biased region" description="Pro residues" evidence="1">
    <location>
        <begin position="121"/>
        <end position="131"/>
    </location>
</feature>
<feature type="region of interest" description="Disordered" evidence="1">
    <location>
        <begin position="157"/>
        <end position="226"/>
    </location>
</feature>
<dbReference type="AlphaFoldDB" id="A0A150H3H7"/>
<reference evidence="3" key="1">
    <citation type="journal article" date="2016" name="Nat. Commun.">
        <title>The Gonium pectorale genome demonstrates co-option of cell cycle regulation during the evolution of multicellularity.</title>
        <authorList>
            <person name="Hanschen E.R."/>
            <person name="Marriage T.N."/>
            <person name="Ferris P.J."/>
            <person name="Hamaji T."/>
            <person name="Toyoda A."/>
            <person name="Fujiyama A."/>
            <person name="Neme R."/>
            <person name="Noguchi H."/>
            <person name="Minakuchi Y."/>
            <person name="Suzuki M."/>
            <person name="Kawai-Toyooka H."/>
            <person name="Smith D.R."/>
            <person name="Sparks H."/>
            <person name="Anderson J."/>
            <person name="Bakaric R."/>
            <person name="Luria V."/>
            <person name="Karger A."/>
            <person name="Kirschner M.W."/>
            <person name="Durand P.M."/>
            <person name="Michod R.E."/>
            <person name="Nozaki H."/>
            <person name="Olson B.J."/>
        </authorList>
    </citation>
    <scope>NUCLEOTIDE SEQUENCE [LARGE SCALE GENOMIC DNA]</scope>
    <source>
        <strain evidence="3">NIES-2863</strain>
    </source>
</reference>
<feature type="compositionally biased region" description="Low complexity" evidence="1">
    <location>
        <begin position="200"/>
        <end position="219"/>
    </location>
</feature>
<dbReference type="EMBL" id="LSYV01000002">
    <property type="protein sequence ID" value="KXZ56717.1"/>
    <property type="molecule type" value="Genomic_DNA"/>
</dbReference>
<feature type="compositionally biased region" description="Basic and acidic residues" evidence="1">
    <location>
        <begin position="164"/>
        <end position="198"/>
    </location>
</feature>
<feature type="compositionally biased region" description="Basic residues" evidence="1">
    <location>
        <begin position="109"/>
        <end position="120"/>
    </location>
</feature>
<evidence type="ECO:0000313" key="2">
    <source>
        <dbReference type="EMBL" id="KXZ56717.1"/>
    </source>
</evidence>
<dbReference type="OrthoDB" id="552468at2759"/>
<gene>
    <name evidence="2" type="ORF">GPECTOR_1g646</name>
</gene>
<proteinExistence type="predicted"/>
<dbReference type="Proteomes" id="UP000075714">
    <property type="component" value="Unassembled WGS sequence"/>
</dbReference>
<keyword evidence="3" id="KW-1185">Reference proteome</keyword>
<sequence>MHGTSLLFPRVGVLSGTAVVEELLLRRIQTWAAELHCLAITNPTAAERLGALCRVMGQQELQQLLVMLDQTGHPELSDFVRLMVYNTGDPTAQTVVGDLRPLREASGAKKVRQSSSRRRPPAMPSLPPRVPTPVHEDPNLLRFSTLLPEGHRLVLGAQQAAARRKQEEEEQRRAVEARAAKARAKEEGLDSDAAKEDTDAGATAGAAAGTEDSSAAADSPSRTALLPGLAPLPDFEASEMDVEEQWRRTVATRLPAESVFDTCIMLAEPLPAYEAPPDVALMRAEAEEMSASAPVRARAG</sequence>
<name>A0A150H3H7_GONPE</name>
<protein>
    <submittedName>
        <fullName evidence="2">Uncharacterized protein</fullName>
    </submittedName>
</protein>
<evidence type="ECO:0000313" key="3">
    <source>
        <dbReference type="Proteomes" id="UP000075714"/>
    </source>
</evidence>
<organism evidence="2 3">
    <name type="scientific">Gonium pectorale</name>
    <name type="common">Green alga</name>
    <dbReference type="NCBI Taxonomy" id="33097"/>
    <lineage>
        <taxon>Eukaryota</taxon>
        <taxon>Viridiplantae</taxon>
        <taxon>Chlorophyta</taxon>
        <taxon>core chlorophytes</taxon>
        <taxon>Chlorophyceae</taxon>
        <taxon>CS clade</taxon>
        <taxon>Chlamydomonadales</taxon>
        <taxon>Volvocaceae</taxon>
        <taxon>Gonium</taxon>
    </lineage>
</organism>